<organism evidence="4 5">
    <name type="scientific">Tilletia horrida</name>
    <dbReference type="NCBI Taxonomy" id="155126"/>
    <lineage>
        <taxon>Eukaryota</taxon>
        <taxon>Fungi</taxon>
        <taxon>Dikarya</taxon>
        <taxon>Basidiomycota</taxon>
        <taxon>Ustilaginomycotina</taxon>
        <taxon>Exobasidiomycetes</taxon>
        <taxon>Tilletiales</taxon>
        <taxon>Tilletiaceae</taxon>
        <taxon>Tilletia</taxon>
    </lineage>
</organism>
<feature type="compositionally biased region" description="Polar residues" evidence="2">
    <location>
        <begin position="2754"/>
        <end position="2770"/>
    </location>
</feature>
<dbReference type="InterPro" id="IPR010314">
    <property type="entry name" value="E3_Ub_ligase_DUF913"/>
</dbReference>
<feature type="region of interest" description="Disordered" evidence="2">
    <location>
        <begin position="2471"/>
        <end position="2492"/>
    </location>
</feature>
<dbReference type="GO" id="GO:0061630">
    <property type="term" value="F:ubiquitin protein ligase activity"/>
    <property type="evidence" value="ECO:0007669"/>
    <property type="project" value="UniProtKB-EC"/>
</dbReference>
<evidence type="ECO:0000256" key="2">
    <source>
        <dbReference type="SAM" id="MobiDB-lite"/>
    </source>
</evidence>
<feature type="compositionally biased region" description="Basic and acidic residues" evidence="2">
    <location>
        <begin position="1496"/>
        <end position="1508"/>
    </location>
</feature>
<proteinExistence type="predicted"/>
<feature type="compositionally biased region" description="Low complexity" evidence="2">
    <location>
        <begin position="236"/>
        <end position="245"/>
    </location>
</feature>
<feature type="compositionally biased region" description="Polar residues" evidence="2">
    <location>
        <begin position="1049"/>
        <end position="1063"/>
    </location>
</feature>
<feature type="region of interest" description="Disordered" evidence="2">
    <location>
        <begin position="774"/>
        <end position="821"/>
    </location>
</feature>
<dbReference type="PANTHER" id="PTHR48209">
    <property type="entry name" value="AGL056WP"/>
    <property type="match status" value="1"/>
</dbReference>
<dbReference type="InterPro" id="IPR009060">
    <property type="entry name" value="UBA-like_sf"/>
</dbReference>
<dbReference type="Pfam" id="PF06025">
    <property type="entry name" value="DUF913"/>
    <property type="match status" value="1"/>
</dbReference>
<evidence type="ECO:0000313" key="5">
    <source>
        <dbReference type="Proteomes" id="UP001176517"/>
    </source>
</evidence>
<evidence type="ECO:0000256" key="1">
    <source>
        <dbReference type="ARBA" id="ARBA00022679"/>
    </source>
</evidence>
<dbReference type="SMART" id="SM00165">
    <property type="entry name" value="UBA"/>
    <property type="match status" value="1"/>
</dbReference>
<gene>
    <name evidence="4" type="primary">TOM1_1</name>
    <name evidence="4" type="ORF">OC846_001206</name>
</gene>
<keyword evidence="5" id="KW-1185">Reference proteome</keyword>
<feature type="compositionally biased region" description="Acidic residues" evidence="2">
    <location>
        <begin position="2212"/>
        <end position="2238"/>
    </location>
</feature>
<protein>
    <submittedName>
        <fullName evidence="4">E3 ubiquitin-protein ligase tom1</fullName>
        <ecNumber evidence="4">2.3.2.26</ecNumber>
    </submittedName>
</protein>
<feature type="compositionally biased region" description="Low complexity" evidence="2">
    <location>
        <begin position="1440"/>
        <end position="1495"/>
    </location>
</feature>
<dbReference type="EMBL" id="JAPDMZ010000016">
    <property type="protein sequence ID" value="KAK0556383.1"/>
    <property type="molecule type" value="Genomic_DNA"/>
</dbReference>
<feature type="compositionally biased region" description="Acidic residues" evidence="2">
    <location>
        <begin position="2952"/>
        <end position="2965"/>
    </location>
</feature>
<feature type="compositionally biased region" description="Low complexity" evidence="2">
    <location>
        <begin position="2808"/>
        <end position="2831"/>
    </location>
</feature>
<feature type="domain" description="UBA" evidence="3">
    <location>
        <begin position="1380"/>
        <end position="1420"/>
    </location>
</feature>
<sequence length="3488" mass="375824">MKITKSKKLAPATPELSALLAQVSAVSDDDLPAILDSISEWCWPRGDLHYWIPTLNRFDTILEKIVKDYEIKKVQTNEFTPLCKKLLLSTLRFSRLLIENCTNRKLYSSFEHLNELLLTRDIDVLETTLRLTLRLAQQRSSSGHSSRHEAHLSHARLCSLAITWPSSRGASDMAALCKPETIIPSEASNVHFSFYRPSSSVQAEDGAASSTTVSSSSAAQGEASTSSNANAHAQTPARPARSRPAVPTNTPITPANQPAAGPSSVSRAGNTPANTNAVNAGLPDSSAEGLVTIDLTAAQLNAVNATDVFADTVERFAIPDSEHFELFQRIRVAKGLGDAHIRKQLVSCRLFAIACYTLLASENTANSQLFIYERELVAKTANLLEPDNHIPQEVKAAATYALDGMARYRGKLASVLNSVQASVSHGLLVRVLRELVEELNQPNPSTVDIYVDSVFGFTALLSSIPNATGNGMAMSTAVLPLLIKVVSIPEPDEYMVQRTIVRAAGLIDSIISTQSNTYAVYYAAHGVETLVNRVQAEVDRDIKDYQSFAAVQKVGEETSYGNMPFGRATLLRHLLKSIYHDLQGAGTPESLRALLDSSLLASVKKIMQNRKVFGPQIFALAINIMASFVHNEPTTLSTIQEHKLPELFLDCVEAEIEAHFEVIIAIPNAIGALSLNEAGVAMFAARPVIGRLLSLFTSDRHIKVLQDEESAANFGQAIDELVRHQPSMKDSVFSGINAIFDRIIEVGKAYTPPESQRPYYQLYSSVTASSSAAPSAPEVEMAVEEESSGTGSGTTSSGQESPTPGAQPSEDESNPLSNAPKTSEEHAVLSYIKAMARFLEMLFQTPHHCKDFLKSDGFAKLLSLYDLPCLPADFYNHMAGDALVQLVRFLADTSPNSVFQALFKDIKGAIDAVPLDFRASAPGPSQLVPTVSAGDEEAAAKSQDLYRKSIALSIRIHLLADCLSTYNVPGHKLPSGFLSSLFPSEAKSLELIDLGYQFRFWIWENLQITSNINERKASKDSSTSSAVTAASAALEEQTNATEAQAAGASNDQASSSEAVNGNGSAAKPTSGEEDDVPEEAIENPSTSKKALTAGSKAEPELANLDVWQEMSSAISSTIRDFFQELTRLLSPRRSSEASSLRRHAPNALEQVAQAIICYYQWADQMNGQFADFSETGYATIVLRHTMALMYDERSSSSSRTQTQLIWKFAQLDGFQALFRLYGRFNDELTKHFEGQSGVVTHALKFHHICGALRILLSLFQNLTTAKLLQESSHTAQLVGKDEPKSSPNYFEPADFLVKVRAQVLTLINATTTSNWIQHLPISVNRVVIQILLEILRGEGETPAMVKKDEAQAGADRFASSILSSLAGASANLRRATASANVNEAHIRQLADMGFPRNAARHALIRTNNDVTAATEYLILHPELVQTMADEPSGTGTPSNAGEGASSSATAEASSSGTAADGSSATAAATGDGDTAMTEATSSTSTGGAWGATGTAKEPERKTPEKDQPFTDAGMAAKEQLDKEREELRGTIFQRTLELANHHEDLVFEVRDAFSLVSADHDRATDSIQALLGIVMSAGSASYGDQEKQVAVRMHALAVILNDDKLFKILDDDTTDTVMNVSMMLLSEYESRPQQEAHTAWFASALLSISPLLSLESKVVAPSRITPEQDRGPVPIEKILPNLNKFASERETLLSFTLAMLSNPTTLKKEGFLALFRILVHLTRRRSAAAEFLKRGGLQLLFQPFRLVSSSEVSTCQAQALIILRNVVEDTETLRATMEQELQSWLSLIRSKSADVASMTRQLSHVVMRDPEAFLSVAKDRLQMTDWSVAKDNGNVRLVLSDTQAPAQSKTTLPAELHEADSSFAGPASPTKGAHDFEMDASMHELGHDRTDIKMQATSESAESVIHFLLSELHKSTKDASICRKSSAQPSKPSAATAPTVSKSGTTSAVSNGEDQNHTTGEAKSSSPDGAESEEVSPEKKDQDAAYVFACFLMQTLMELLSSYMSCKLAFVNLCKRRSATIMEGTSQPRLKISMLQYFLNELIPSGYIHSKEHEELRKRMAWANWAMSVIVALTADVALNTSIKDTPAELVNVRRYVLDGITRALREAVSSTEPTEARYGRIFAQADLCFRLLTARPNVTAGKPSYDASLHMAKTMLEKHFVTVLTTTLGEIDLKTPSVKPLLETILRPLEHLTKAAIKMGKAERKARQEGDEQGDIFMSDEEEDDESESLSTLEEEALLERDQRQETPDFYRNSSLGMHTGEMEQQPIYDDEDMEDEDEMDEDDVDMGEYDSEEDGSDLSSDDDEEIDADALDEDDMSDDESDDDSEDSDEDEDMDESEEDDEDGDDDDSWSTEDEDEEGAEDEAEAALDFVVGEGEDGEEVLEGALVGEYIGEPPLHHAGLIDPAVLEGDDGEDGETEEDAMSAEEPYDIDELAHLEFADEVAAAVGRGQADDRFGANWGWTAIPPQQLLRDPAAGPSHMHNRSSRSRRQLSMMDPHMHSAVRPPAAGENAAYHPLLEQRSQADSQQRQSHSHRSARRMLGGWDGRHDSAGLANTFEQMMGTGTLQLLENLVGLGPTDAAIRIDVSTGPGGMGHFRVDGDAAFLQTLFSGGPALANAQAQLQAQRDLRAHRRREDPVAQTRQFNPLPTGQRWSEAARIVHGAETLERSQQLKGHIIDFLMPAYLRLKEEEERKRDVELEQRRQRLEAKAKSKAIEEKMSKSLTLVGTDSSDDGADQSENAEMTGDAQHEEPSNASDSFATAQDTTTELSSGSAAEATVSATAELSSATGGADVEMADADPGQGAATPRASTPRPSEPAASSAAAPAASADGQPSNSAQSGADASTSASATQERQYTYVNGQRIDITDTGIDPTFLEALPDEMREEVLNQHFRERRAAATTAAAANSNIAPEFLEALPPEIRAEVIQQEQLENARRRAAEAGQNNAANADREDEEDEGGDQDDFMPDRLDPEELLASLNPSMRGNMLLDNPDNLLAGLQSSLLGGAVAARRRHHAHHHRHAAAGADAAAAAKKAPPRDAIQLLDKGGVATLIRLLFFPDMNGRKNGLYNILNNLSENSKSRADVLNLLLSILSDGTTDAAAVDRSFASMSIRASRTASATAALTPHRPTPKRSASSMLGSGPGVTASSSILAGSTTAPISMIGDEAPFLIATRVLESLLHLTTVNEQATTFFLKDDVRLIKKTGKGKDREKADNNAGKAAGTAPINTLLMLLKRPDILANAQLVDALLAVLNTVTKPLVTLQAKRAADANGTKSGAAAPAPNAGDSPPQASASTTDTTSAASVAAPLSGEGAATTNAAAGPDANAPAPADTTLEVPPQIAADRLSAVVRPLATPISSKGFQHTLSVASHLASLDGARDTIGSALKSEAEMASKSLIVELDRLLESLPVRPPTAAPLSSNDMDTSGDQPSSQSAVGAPGSTLANGAMVAGDSEAKLDSPALTAMSSPASAQAVFLRSLRALDYLMTGR</sequence>
<feature type="compositionally biased region" description="Acidic residues" evidence="2">
    <location>
        <begin position="2270"/>
        <end position="2368"/>
    </location>
</feature>
<keyword evidence="1 4" id="KW-0808">Transferase</keyword>
<feature type="region of interest" description="Disordered" evidence="2">
    <location>
        <begin position="1428"/>
        <end position="1511"/>
    </location>
</feature>
<keyword evidence="4" id="KW-0012">Acyltransferase</keyword>
<feature type="region of interest" description="Disordered" evidence="2">
    <location>
        <begin position="1920"/>
        <end position="1978"/>
    </location>
</feature>
<dbReference type="SUPFAM" id="SSF46934">
    <property type="entry name" value="UBA-like"/>
    <property type="match status" value="1"/>
</dbReference>
<feature type="region of interest" description="Disordered" evidence="2">
    <location>
        <begin position="2522"/>
        <end position="2545"/>
    </location>
</feature>
<dbReference type="EC" id="2.3.2.26" evidence="4"/>
<reference evidence="4" key="1">
    <citation type="journal article" date="2023" name="PhytoFront">
        <title>Draft Genome Resources of Seven Strains of Tilletia horrida, Causal Agent of Kernel Smut of Rice.</title>
        <authorList>
            <person name="Khanal S."/>
            <person name="Antony Babu S."/>
            <person name="Zhou X.G."/>
        </authorList>
    </citation>
    <scope>NUCLEOTIDE SEQUENCE</scope>
    <source>
        <strain evidence="4">TX6</strain>
    </source>
</reference>
<evidence type="ECO:0000259" key="3">
    <source>
        <dbReference type="PROSITE" id="PS50030"/>
    </source>
</evidence>
<feature type="compositionally biased region" description="Polar residues" evidence="2">
    <location>
        <begin position="263"/>
        <end position="278"/>
    </location>
</feature>
<dbReference type="Gene3D" id="1.10.8.10">
    <property type="entry name" value="DNA helicase RuvA subunit, C-terminal domain"/>
    <property type="match status" value="1"/>
</dbReference>
<dbReference type="Proteomes" id="UP001176517">
    <property type="component" value="Unassembled WGS sequence"/>
</dbReference>
<feature type="compositionally biased region" description="Low complexity" evidence="2">
    <location>
        <begin position="3291"/>
        <end position="3303"/>
    </location>
</feature>
<feature type="region of interest" description="Disordered" evidence="2">
    <location>
        <begin position="2934"/>
        <end position="2969"/>
    </location>
</feature>
<dbReference type="InterPro" id="IPR010309">
    <property type="entry name" value="E3_Ub_ligase_DUF908"/>
</dbReference>
<feature type="region of interest" description="Disordered" evidence="2">
    <location>
        <begin position="1028"/>
        <end position="1095"/>
    </location>
</feature>
<feature type="region of interest" description="Disordered" evidence="2">
    <location>
        <begin position="3118"/>
        <end position="3142"/>
    </location>
</feature>
<feature type="region of interest" description="Disordered" evidence="2">
    <location>
        <begin position="3268"/>
        <end position="3303"/>
    </location>
</feature>
<feature type="compositionally biased region" description="Low complexity" evidence="2">
    <location>
        <begin position="1028"/>
        <end position="1048"/>
    </location>
</feature>
<dbReference type="PROSITE" id="PS50030">
    <property type="entry name" value="UBA"/>
    <property type="match status" value="1"/>
</dbReference>
<evidence type="ECO:0000313" key="4">
    <source>
        <dbReference type="EMBL" id="KAK0556383.1"/>
    </source>
</evidence>
<dbReference type="CDD" id="cd14297">
    <property type="entry name" value="UBA2_spUBP14_like"/>
    <property type="match status" value="1"/>
</dbReference>
<comment type="caution">
    <text evidence="4">The sequence shown here is derived from an EMBL/GenBank/DDBJ whole genome shotgun (WGS) entry which is preliminary data.</text>
</comment>
<dbReference type="Pfam" id="PF22562">
    <property type="entry name" value="UBA_7"/>
    <property type="match status" value="1"/>
</dbReference>
<feature type="compositionally biased region" description="Low complexity" evidence="2">
    <location>
        <begin position="2522"/>
        <end position="2531"/>
    </location>
</feature>
<feature type="compositionally biased region" description="Polar residues" evidence="2">
    <location>
        <begin position="222"/>
        <end position="233"/>
    </location>
</feature>
<feature type="region of interest" description="Disordered" evidence="2">
    <location>
        <begin position="2721"/>
        <end position="2855"/>
    </location>
</feature>
<feature type="region of interest" description="Disordered" evidence="2">
    <location>
        <begin position="2204"/>
        <end position="2379"/>
    </location>
</feature>
<name>A0AAN6GTE5_9BASI</name>
<feature type="compositionally biased region" description="Acidic residues" evidence="2">
    <location>
        <begin position="1071"/>
        <end position="1081"/>
    </location>
</feature>
<feature type="region of interest" description="Disordered" evidence="2">
    <location>
        <begin position="205"/>
        <end position="281"/>
    </location>
</feature>
<dbReference type="Pfam" id="PF06012">
    <property type="entry name" value="DUF908"/>
    <property type="match status" value="1"/>
</dbReference>
<feature type="compositionally biased region" description="Low complexity" evidence="2">
    <location>
        <begin position="207"/>
        <end position="219"/>
    </location>
</feature>
<feature type="compositionally biased region" description="Low complexity" evidence="2">
    <location>
        <begin position="2838"/>
        <end position="2853"/>
    </location>
</feature>
<accession>A0AAN6GTE5</accession>
<dbReference type="PANTHER" id="PTHR48209:SF2">
    <property type="entry name" value="FI24008P1"/>
    <property type="match status" value="1"/>
</dbReference>
<feature type="compositionally biased region" description="Basic and acidic residues" evidence="2">
    <location>
        <begin position="2239"/>
        <end position="2250"/>
    </location>
</feature>
<feature type="compositionally biased region" description="Low complexity" evidence="2">
    <location>
        <begin position="1924"/>
        <end position="1939"/>
    </location>
</feature>
<feature type="region of interest" description="Disordered" evidence="2">
    <location>
        <begin position="3409"/>
        <end position="3444"/>
    </location>
</feature>
<feature type="compositionally biased region" description="Polar residues" evidence="2">
    <location>
        <begin position="3416"/>
        <end position="3434"/>
    </location>
</feature>
<feature type="region of interest" description="Disordered" evidence="2">
    <location>
        <begin position="3313"/>
        <end position="3332"/>
    </location>
</feature>
<feature type="compositionally biased region" description="Low complexity" evidence="2">
    <location>
        <begin position="793"/>
        <end position="804"/>
    </location>
</feature>
<feature type="compositionally biased region" description="Basic residues" evidence="2">
    <location>
        <begin position="2482"/>
        <end position="2491"/>
    </location>
</feature>
<dbReference type="InterPro" id="IPR015940">
    <property type="entry name" value="UBA"/>
</dbReference>
<feature type="compositionally biased region" description="Low complexity" evidence="2">
    <location>
        <begin position="2771"/>
        <end position="2790"/>
    </location>
</feature>
<dbReference type="InterPro" id="IPR025527">
    <property type="entry name" value="HUWE1/Rev1_UBM"/>
</dbReference>
<feature type="compositionally biased region" description="Polar residues" evidence="2">
    <location>
        <begin position="1940"/>
        <end position="1967"/>
    </location>
</feature>
<dbReference type="Pfam" id="PF14377">
    <property type="entry name" value="UBM"/>
    <property type="match status" value="2"/>
</dbReference>
<feature type="compositionally biased region" description="Polar residues" evidence="2">
    <location>
        <begin position="247"/>
        <end position="256"/>
    </location>
</feature>